<comment type="caution">
    <text evidence="4">The sequence shown here is derived from an EMBL/GenBank/DDBJ whole genome shotgun (WGS) entry which is preliminary data.</text>
</comment>
<feature type="region of interest" description="Disordered" evidence="1">
    <location>
        <begin position="59"/>
        <end position="84"/>
    </location>
</feature>
<evidence type="ECO:0000313" key="4">
    <source>
        <dbReference type="EMBL" id="KAK9804444.1"/>
    </source>
</evidence>
<gene>
    <name evidence="4" type="ORF">WJX73_001898</name>
</gene>
<dbReference type="PANTHER" id="PTHR43592">
    <property type="entry name" value="CAAX AMINO TERMINAL PROTEASE"/>
    <property type="match status" value="1"/>
</dbReference>
<feature type="transmembrane region" description="Helical" evidence="2">
    <location>
        <begin position="110"/>
        <end position="135"/>
    </location>
</feature>
<keyword evidence="2" id="KW-0472">Membrane</keyword>
<dbReference type="EMBL" id="JALJOQ010000051">
    <property type="protein sequence ID" value="KAK9804444.1"/>
    <property type="molecule type" value="Genomic_DNA"/>
</dbReference>
<protein>
    <recommendedName>
        <fullName evidence="3">CAAX prenyl protease 2/Lysostaphin resistance protein A-like domain-containing protein</fullName>
    </recommendedName>
</protein>
<reference evidence="4 5" key="1">
    <citation type="journal article" date="2024" name="Nat. Commun.">
        <title>Phylogenomics reveals the evolutionary origins of lichenization in chlorophyte algae.</title>
        <authorList>
            <person name="Puginier C."/>
            <person name="Libourel C."/>
            <person name="Otte J."/>
            <person name="Skaloud P."/>
            <person name="Haon M."/>
            <person name="Grisel S."/>
            <person name="Petersen M."/>
            <person name="Berrin J.G."/>
            <person name="Delaux P.M."/>
            <person name="Dal Grande F."/>
            <person name="Keller J."/>
        </authorList>
    </citation>
    <scope>NUCLEOTIDE SEQUENCE [LARGE SCALE GENOMIC DNA]</scope>
    <source>
        <strain evidence="4 5">SAG 2036</strain>
    </source>
</reference>
<organism evidence="4 5">
    <name type="scientific">Symbiochloris irregularis</name>
    <dbReference type="NCBI Taxonomy" id="706552"/>
    <lineage>
        <taxon>Eukaryota</taxon>
        <taxon>Viridiplantae</taxon>
        <taxon>Chlorophyta</taxon>
        <taxon>core chlorophytes</taxon>
        <taxon>Trebouxiophyceae</taxon>
        <taxon>Trebouxiales</taxon>
        <taxon>Trebouxiaceae</taxon>
        <taxon>Symbiochloris</taxon>
    </lineage>
</organism>
<accession>A0AAW1P286</accession>
<keyword evidence="2" id="KW-0812">Transmembrane</keyword>
<feature type="transmembrane region" description="Helical" evidence="2">
    <location>
        <begin position="240"/>
        <end position="261"/>
    </location>
</feature>
<keyword evidence="2" id="KW-1133">Transmembrane helix</keyword>
<feature type="transmembrane region" description="Helical" evidence="2">
    <location>
        <begin position="197"/>
        <end position="219"/>
    </location>
</feature>
<evidence type="ECO:0000313" key="5">
    <source>
        <dbReference type="Proteomes" id="UP001465755"/>
    </source>
</evidence>
<dbReference type="Proteomes" id="UP001465755">
    <property type="component" value="Unassembled WGS sequence"/>
</dbReference>
<feature type="transmembrane region" description="Helical" evidence="2">
    <location>
        <begin position="330"/>
        <end position="349"/>
    </location>
</feature>
<dbReference type="Pfam" id="PF02517">
    <property type="entry name" value="Rce1-like"/>
    <property type="match status" value="1"/>
</dbReference>
<proteinExistence type="predicted"/>
<dbReference type="InterPro" id="IPR003675">
    <property type="entry name" value="Rce1/LyrA-like_dom"/>
</dbReference>
<dbReference type="AlphaFoldDB" id="A0AAW1P286"/>
<evidence type="ECO:0000256" key="1">
    <source>
        <dbReference type="SAM" id="MobiDB-lite"/>
    </source>
</evidence>
<feature type="domain" description="CAAX prenyl protease 2/Lysostaphin resistance protein A-like" evidence="3">
    <location>
        <begin position="246"/>
        <end position="333"/>
    </location>
</feature>
<evidence type="ECO:0000259" key="3">
    <source>
        <dbReference type="Pfam" id="PF02517"/>
    </source>
</evidence>
<keyword evidence="5" id="KW-1185">Reference proteome</keyword>
<feature type="compositionally biased region" description="Basic and acidic residues" evidence="1">
    <location>
        <begin position="61"/>
        <end position="83"/>
    </location>
</feature>
<sequence>MLNAHVTSCLHRNVCVATKSRTFASAATYRSTKPPTRLLTQRLLVHPCSRRSFPCAATKKQGRDRATESGRTKLKPGRPDGTGKQKAKWAVLDWAKYNEPWQVSWGPQRLALGMLGWALSFLLVGVLFVPLLIYLRENQEIDALAKSNQSILVLISQGLETIVGVGIIKYAASRPGDEDDDILKLDLSKPLNAPTGWLFWGLLGIAASPVVVGATAAVCEALSPQGLGGRGTADDVARILSVDVPSFVSLFTVTAVLAPFLEETVFRGFLLPSLTKFMPTYAAVVVTAVAFAACHLSPRDFPQLTALGILLGFSYVRSRNLLTPMLIHGAWNGTVLTFLLLLVSAGYNVSDLLAGKGA</sequence>
<evidence type="ECO:0000256" key="2">
    <source>
        <dbReference type="SAM" id="Phobius"/>
    </source>
</evidence>
<name>A0AAW1P286_9CHLO</name>
<dbReference type="GO" id="GO:0004175">
    <property type="term" value="F:endopeptidase activity"/>
    <property type="evidence" value="ECO:0007669"/>
    <property type="project" value="UniProtKB-ARBA"/>
</dbReference>
<dbReference type="GO" id="GO:0080120">
    <property type="term" value="P:CAAX-box protein maturation"/>
    <property type="evidence" value="ECO:0007669"/>
    <property type="project" value="UniProtKB-ARBA"/>
</dbReference>
<dbReference type="PANTHER" id="PTHR43592:SF15">
    <property type="entry name" value="CAAX AMINO TERMINAL PROTEASE FAMILY PROTEIN"/>
    <property type="match status" value="1"/>
</dbReference>
<feature type="transmembrane region" description="Helical" evidence="2">
    <location>
        <begin position="273"/>
        <end position="294"/>
    </location>
</feature>